<keyword evidence="3 4" id="KW-0862">Zinc</keyword>
<proteinExistence type="predicted"/>
<feature type="region of interest" description="Disordered" evidence="5">
    <location>
        <begin position="175"/>
        <end position="201"/>
    </location>
</feature>
<evidence type="ECO:0000313" key="7">
    <source>
        <dbReference type="EMBL" id="KAF4697371.1"/>
    </source>
</evidence>
<reference evidence="7 8" key="1">
    <citation type="submission" date="2020-04" db="EMBL/GenBank/DDBJ databases">
        <title>Perkinsus olseni comparative genomics.</title>
        <authorList>
            <person name="Bogema D.R."/>
        </authorList>
    </citation>
    <scope>NUCLEOTIDE SEQUENCE [LARGE SCALE GENOMIC DNA]</scope>
    <source>
        <strain evidence="7">00978-12</strain>
    </source>
</reference>
<evidence type="ECO:0000259" key="6">
    <source>
        <dbReference type="PROSITE" id="PS50103"/>
    </source>
</evidence>
<evidence type="ECO:0000256" key="5">
    <source>
        <dbReference type="SAM" id="MobiDB-lite"/>
    </source>
</evidence>
<protein>
    <recommendedName>
        <fullName evidence="6">C3H1-type domain-containing protein</fullName>
    </recommendedName>
</protein>
<dbReference type="InterPro" id="IPR036855">
    <property type="entry name" value="Znf_CCCH_sf"/>
</dbReference>
<dbReference type="EMBL" id="JABANP010000003">
    <property type="protein sequence ID" value="KAF4697371.1"/>
    <property type="molecule type" value="Genomic_DNA"/>
</dbReference>
<dbReference type="Proteomes" id="UP000541610">
    <property type="component" value="Unassembled WGS sequence"/>
</dbReference>
<comment type="caution">
    <text evidence="7">The sequence shown here is derived from an EMBL/GenBank/DDBJ whole genome shotgun (WGS) entry which is preliminary data.</text>
</comment>
<dbReference type="PROSITE" id="PS50103">
    <property type="entry name" value="ZF_C3H1"/>
    <property type="match status" value="1"/>
</dbReference>
<sequence length="240" mass="25965">MSSCASVPCTTPGVDEYELAEVSKDWSLIKKRMYKTQVCKYYIRGKCLHGSLCAFAHSIDELNRKPNLSKTKLCVKPGCNNPNCSFAHTLEELRLDSNITNNSAINISHAAAEACIDDPLYLDYFEQQRSILCCTRGCGSGSGGGGGPGLLPDPPTSAALQHSVKYGSGKQIVTKTHRRRGSSPRVLRESRASPRLSPINVSRTSSSCGGYDIDEIKNLVECLKVLSHIEGGSIGEVRIA</sequence>
<evidence type="ECO:0000256" key="3">
    <source>
        <dbReference type="ARBA" id="ARBA00022833"/>
    </source>
</evidence>
<feature type="zinc finger region" description="C3H1-type" evidence="4">
    <location>
        <begin position="33"/>
        <end position="60"/>
    </location>
</feature>
<organism evidence="7 8">
    <name type="scientific">Perkinsus olseni</name>
    <name type="common">Perkinsus atlanticus</name>
    <dbReference type="NCBI Taxonomy" id="32597"/>
    <lineage>
        <taxon>Eukaryota</taxon>
        <taxon>Sar</taxon>
        <taxon>Alveolata</taxon>
        <taxon>Perkinsozoa</taxon>
        <taxon>Perkinsea</taxon>
        <taxon>Perkinsida</taxon>
        <taxon>Perkinsidae</taxon>
        <taxon>Perkinsus</taxon>
    </lineage>
</organism>
<evidence type="ECO:0000313" key="8">
    <source>
        <dbReference type="Proteomes" id="UP000541610"/>
    </source>
</evidence>
<name>A0A7J6PPC4_PEROL</name>
<dbReference type="Gene3D" id="3.30.1370.210">
    <property type="match status" value="1"/>
</dbReference>
<dbReference type="Pfam" id="PF00642">
    <property type="entry name" value="zf-CCCH"/>
    <property type="match status" value="1"/>
</dbReference>
<dbReference type="SMART" id="SM00356">
    <property type="entry name" value="ZnF_C3H1"/>
    <property type="match status" value="2"/>
</dbReference>
<evidence type="ECO:0000256" key="2">
    <source>
        <dbReference type="ARBA" id="ARBA00022771"/>
    </source>
</evidence>
<gene>
    <name evidence="7" type="ORF">FOZ60_007456</name>
</gene>
<evidence type="ECO:0000256" key="1">
    <source>
        <dbReference type="ARBA" id="ARBA00022723"/>
    </source>
</evidence>
<keyword evidence="1 4" id="KW-0479">Metal-binding</keyword>
<keyword evidence="2 4" id="KW-0863">Zinc-finger</keyword>
<dbReference type="InterPro" id="IPR000571">
    <property type="entry name" value="Znf_CCCH"/>
</dbReference>
<dbReference type="AlphaFoldDB" id="A0A7J6PPC4"/>
<dbReference type="SUPFAM" id="SSF90229">
    <property type="entry name" value="CCCH zinc finger"/>
    <property type="match status" value="1"/>
</dbReference>
<evidence type="ECO:0000256" key="4">
    <source>
        <dbReference type="PROSITE-ProRule" id="PRU00723"/>
    </source>
</evidence>
<feature type="domain" description="C3H1-type" evidence="6">
    <location>
        <begin position="33"/>
        <end position="60"/>
    </location>
</feature>
<dbReference type="GO" id="GO:0008270">
    <property type="term" value="F:zinc ion binding"/>
    <property type="evidence" value="ECO:0007669"/>
    <property type="project" value="UniProtKB-KW"/>
</dbReference>
<dbReference type="OrthoDB" id="410307at2759"/>
<accession>A0A7J6PPC4</accession>